<organism evidence="2 3">
    <name type="scientific">Panagrellus redivivus</name>
    <name type="common">Microworm</name>
    <dbReference type="NCBI Taxonomy" id="6233"/>
    <lineage>
        <taxon>Eukaryota</taxon>
        <taxon>Metazoa</taxon>
        <taxon>Ecdysozoa</taxon>
        <taxon>Nematoda</taxon>
        <taxon>Chromadorea</taxon>
        <taxon>Rhabditida</taxon>
        <taxon>Tylenchina</taxon>
        <taxon>Panagrolaimomorpha</taxon>
        <taxon>Panagrolaimoidea</taxon>
        <taxon>Panagrolaimidae</taxon>
        <taxon>Panagrellus</taxon>
    </lineage>
</organism>
<feature type="region of interest" description="Disordered" evidence="1">
    <location>
        <begin position="407"/>
        <end position="438"/>
    </location>
</feature>
<evidence type="ECO:0000313" key="3">
    <source>
        <dbReference type="WBParaSite" id="Pan_g22775.t1"/>
    </source>
</evidence>
<accession>A0A7E4VQ13</accession>
<evidence type="ECO:0000256" key="1">
    <source>
        <dbReference type="SAM" id="MobiDB-lite"/>
    </source>
</evidence>
<sequence>MPNQLTKTIQNVLKTELLEKKHNAEYKKISGYFDNLMKMDPDKNQQIMFMLGKETDSAVQMLYELFVTSIEITFENSLLMLGSELNVHGDYLYRMIAGVETSNVKLRLSDRNNTKIVPKFSKREELLTVIQDEAVARKKEEASLRRIVYPDITDEAAQEERRKPEIEAMIKRRDKNLTEKYRNLNFGYLLNVSKKKSYRFFFESTKREQQRNLRESLASVENNELVREFLQTLDNTIAEFMYRLCQQFYKLHFNQLTWDPTLFVAALKMCTKTGHEKSGQNIASCAGLIVHIAKLDKIIRQDGTSFKSIWQEYIDEENDSYNDLIKMGIATFKEYKTSKTFLSRYHNALEAVEHAMQDKYGDDEEDDNLVTLEQKATTRIINFFKAKAAQKDSALCYDQFGKLMPCDAARNPTSNEGDAPEKKEKSTGKRSRQQRKKQ</sequence>
<dbReference type="AlphaFoldDB" id="A0A7E4VQ13"/>
<dbReference type="WBParaSite" id="Pan_g22775.t1">
    <property type="protein sequence ID" value="Pan_g22775.t1"/>
    <property type="gene ID" value="Pan_g22775"/>
</dbReference>
<dbReference type="Proteomes" id="UP000492821">
    <property type="component" value="Unassembled WGS sequence"/>
</dbReference>
<feature type="compositionally biased region" description="Basic residues" evidence="1">
    <location>
        <begin position="428"/>
        <end position="438"/>
    </location>
</feature>
<reference evidence="3" key="2">
    <citation type="submission" date="2020-10" db="UniProtKB">
        <authorList>
            <consortium name="WormBaseParasite"/>
        </authorList>
    </citation>
    <scope>IDENTIFICATION</scope>
</reference>
<keyword evidence="2" id="KW-1185">Reference proteome</keyword>
<name>A0A7E4VQ13_PANRE</name>
<proteinExistence type="predicted"/>
<reference evidence="2" key="1">
    <citation type="journal article" date="2013" name="Genetics">
        <title>The draft genome and transcriptome of Panagrellus redivivus are shaped by the harsh demands of a free-living lifestyle.</title>
        <authorList>
            <person name="Srinivasan J."/>
            <person name="Dillman A.R."/>
            <person name="Macchietto M.G."/>
            <person name="Heikkinen L."/>
            <person name="Lakso M."/>
            <person name="Fracchia K.M."/>
            <person name="Antoshechkin I."/>
            <person name="Mortazavi A."/>
            <person name="Wong G."/>
            <person name="Sternberg P.W."/>
        </authorList>
    </citation>
    <scope>NUCLEOTIDE SEQUENCE [LARGE SCALE GENOMIC DNA]</scope>
    <source>
        <strain evidence="2">MT8872</strain>
    </source>
</reference>
<evidence type="ECO:0000313" key="2">
    <source>
        <dbReference type="Proteomes" id="UP000492821"/>
    </source>
</evidence>
<protein>
    <submittedName>
        <fullName evidence="3">MIF4G domain-containing protein</fullName>
    </submittedName>
</protein>